<name>A0ACC0J3Q2_9ERIC</name>
<keyword evidence="1" id="KW-0240">DNA-directed RNA polymerase</keyword>
<gene>
    <name evidence="1" type="ORF">LOK49_LG01G03445</name>
</gene>
<dbReference type="EMBL" id="CM045758">
    <property type="protein sequence ID" value="KAI8032534.1"/>
    <property type="molecule type" value="Genomic_DNA"/>
</dbReference>
<reference evidence="1 2" key="1">
    <citation type="journal article" date="2022" name="Plant J.">
        <title>Chromosome-level genome of Camellia lanceoleosa provides a valuable resource for understanding genome evolution and self-incompatibility.</title>
        <authorList>
            <person name="Gong W."/>
            <person name="Xiao S."/>
            <person name="Wang L."/>
            <person name="Liao Z."/>
            <person name="Chang Y."/>
            <person name="Mo W."/>
            <person name="Hu G."/>
            <person name="Li W."/>
            <person name="Zhao G."/>
            <person name="Zhu H."/>
            <person name="Hu X."/>
            <person name="Ji K."/>
            <person name="Xiang X."/>
            <person name="Song Q."/>
            <person name="Yuan D."/>
            <person name="Jin S."/>
            <person name="Zhang L."/>
        </authorList>
    </citation>
    <scope>NUCLEOTIDE SEQUENCE [LARGE SCALE GENOMIC DNA]</scope>
    <source>
        <strain evidence="1">SQ_2022a</strain>
    </source>
</reference>
<keyword evidence="1" id="KW-0804">Transcription</keyword>
<sequence length="697" mass="77529">MADMDLDDLDGPSQVPSRTTRFAPKNSKLKPQTKLKLKSEPLSSPDQHPQDFDSIPPKKKEELDSHPPPPFDSTTAKTEYADGAVKMDFEAKPECGEVKDDPMEEDDDGRDRVVREIDVFFTPQIDSNTQLYVMQYPLRPCWRPYELDDRCEEVRVKPTSTEVEVDLSIDVDSKNYDTDADPRVRMTKQTLSSSMRPTCATGYAVGVLMGNKLHINPIRAVVQLRPSMEHLKSGGSKKKNSGTSNADVTIKSEDLKDDKSAGPSKKQNKLPATSNEHNNDLGEGWVALKYHSSKSDFSVRYLEKMAVDEGSPIHFSMSPYDYVSSLCPGAFNGNIKPKGPPKRFLLSLPLEERFKTWLREGPPANRFDTIKHLAPTDSIEDVLGVLQKLAHLVQGLWVPKTALFEGNHGVEGLARDYILLLFSKNPAISYEQINVARSLGKAIKGVLNVLAIERPSLKDWKLKELPDTSFMKLHPNIVKEQEQAWGRVEKSITESIFGSRKGPIGLKNSAKPDMANRPGTSKNPSKVMARSSNGAVSRTPMSIETREALPKALQKLFQTHKVCSFQQICQRLREMALSESTRPKGVPKDAIAAAKGFDTPQEELLEIIGQVATNIHGVYVSKSSSDHPQYDPLRKVVIDLLIAEGPNAKLKKASIVEAAKMQLNRDITPNEYQKVLNELCISQGSAWVLKRGDGNPK</sequence>
<dbReference type="Proteomes" id="UP001060215">
    <property type="component" value="Chromosome 1"/>
</dbReference>
<comment type="caution">
    <text evidence="1">The sequence shown here is derived from an EMBL/GenBank/DDBJ whole genome shotgun (WGS) entry which is preliminary data.</text>
</comment>
<accession>A0ACC0J3Q2</accession>
<protein>
    <submittedName>
        <fullName evidence="1">DNA-directed RNA polymerase III subunit RPC5</fullName>
    </submittedName>
</protein>
<keyword evidence="2" id="KW-1185">Reference proteome</keyword>
<evidence type="ECO:0000313" key="2">
    <source>
        <dbReference type="Proteomes" id="UP001060215"/>
    </source>
</evidence>
<proteinExistence type="predicted"/>
<evidence type="ECO:0000313" key="1">
    <source>
        <dbReference type="EMBL" id="KAI8032534.1"/>
    </source>
</evidence>
<organism evidence="1 2">
    <name type="scientific">Camellia lanceoleosa</name>
    <dbReference type="NCBI Taxonomy" id="1840588"/>
    <lineage>
        <taxon>Eukaryota</taxon>
        <taxon>Viridiplantae</taxon>
        <taxon>Streptophyta</taxon>
        <taxon>Embryophyta</taxon>
        <taxon>Tracheophyta</taxon>
        <taxon>Spermatophyta</taxon>
        <taxon>Magnoliopsida</taxon>
        <taxon>eudicotyledons</taxon>
        <taxon>Gunneridae</taxon>
        <taxon>Pentapetalae</taxon>
        <taxon>asterids</taxon>
        <taxon>Ericales</taxon>
        <taxon>Theaceae</taxon>
        <taxon>Camellia</taxon>
    </lineage>
</organism>